<dbReference type="Proteomes" id="UP000799421">
    <property type="component" value="Unassembled WGS sequence"/>
</dbReference>
<accession>A0A6A7BWM7</accession>
<organism evidence="1 2">
    <name type="scientific">Piedraia hortae CBS 480.64</name>
    <dbReference type="NCBI Taxonomy" id="1314780"/>
    <lineage>
        <taxon>Eukaryota</taxon>
        <taxon>Fungi</taxon>
        <taxon>Dikarya</taxon>
        <taxon>Ascomycota</taxon>
        <taxon>Pezizomycotina</taxon>
        <taxon>Dothideomycetes</taxon>
        <taxon>Dothideomycetidae</taxon>
        <taxon>Capnodiales</taxon>
        <taxon>Piedraiaceae</taxon>
        <taxon>Piedraia</taxon>
    </lineage>
</organism>
<keyword evidence="2" id="KW-1185">Reference proteome</keyword>
<dbReference type="EMBL" id="MU005993">
    <property type="protein sequence ID" value="KAF2859387.1"/>
    <property type="molecule type" value="Genomic_DNA"/>
</dbReference>
<protein>
    <submittedName>
        <fullName evidence="1">Uncharacterized protein</fullName>
    </submittedName>
</protein>
<name>A0A6A7BWM7_9PEZI</name>
<gene>
    <name evidence="1" type="ORF">K470DRAFT_98806</name>
</gene>
<reference evidence="1" key="1">
    <citation type="journal article" date="2020" name="Stud. Mycol.">
        <title>101 Dothideomycetes genomes: a test case for predicting lifestyles and emergence of pathogens.</title>
        <authorList>
            <person name="Haridas S."/>
            <person name="Albert R."/>
            <person name="Binder M."/>
            <person name="Bloem J."/>
            <person name="Labutti K."/>
            <person name="Salamov A."/>
            <person name="Andreopoulos B."/>
            <person name="Baker S."/>
            <person name="Barry K."/>
            <person name="Bills G."/>
            <person name="Bluhm B."/>
            <person name="Cannon C."/>
            <person name="Castanera R."/>
            <person name="Culley D."/>
            <person name="Daum C."/>
            <person name="Ezra D."/>
            <person name="Gonzalez J."/>
            <person name="Henrissat B."/>
            <person name="Kuo A."/>
            <person name="Liang C."/>
            <person name="Lipzen A."/>
            <person name="Lutzoni F."/>
            <person name="Magnuson J."/>
            <person name="Mondo S."/>
            <person name="Nolan M."/>
            <person name="Ohm R."/>
            <person name="Pangilinan J."/>
            <person name="Park H.-J."/>
            <person name="Ramirez L."/>
            <person name="Alfaro M."/>
            <person name="Sun H."/>
            <person name="Tritt A."/>
            <person name="Yoshinaga Y."/>
            <person name="Zwiers L.-H."/>
            <person name="Turgeon B."/>
            <person name="Goodwin S."/>
            <person name="Spatafora J."/>
            <person name="Crous P."/>
            <person name="Grigoriev I."/>
        </authorList>
    </citation>
    <scope>NUCLEOTIDE SEQUENCE</scope>
    <source>
        <strain evidence="1">CBS 480.64</strain>
    </source>
</reference>
<proteinExistence type="predicted"/>
<sequence length="81" mass="9116">MSFLKLVEFTSSMLRSSCVCAGRPAPPKRTGNLIHRRALLVIHSYARYHARMNGASGLVYSFPVDSSLDCPRCWDLLNLFL</sequence>
<evidence type="ECO:0000313" key="2">
    <source>
        <dbReference type="Proteomes" id="UP000799421"/>
    </source>
</evidence>
<evidence type="ECO:0000313" key="1">
    <source>
        <dbReference type="EMBL" id="KAF2859387.1"/>
    </source>
</evidence>
<dbReference type="AlphaFoldDB" id="A0A6A7BWM7"/>